<accession>A0ABN8R098</accession>
<name>A0ABN8R098_9CNID</name>
<keyword evidence="2" id="KW-1185">Reference proteome</keyword>
<feature type="non-terminal residue" evidence="1">
    <location>
        <position position="77"/>
    </location>
</feature>
<protein>
    <submittedName>
        <fullName evidence="1">Uncharacterized protein</fullName>
    </submittedName>
</protein>
<sequence>MLSNQHISEKLVEDEPTIDLFISDHAAVLTRLGLSRPGLSLKTTTYRKIKSINLDSFHSDIQASSLCDDKQFDTADD</sequence>
<dbReference type="Proteomes" id="UP001159427">
    <property type="component" value="Unassembled WGS sequence"/>
</dbReference>
<evidence type="ECO:0000313" key="1">
    <source>
        <dbReference type="EMBL" id="CAH3172604.1"/>
    </source>
</evidence>
<organism evidence="1 2">
    <name type="scientific">Porites evermanni</name>
    <dbReference type="NCBI Taxonomy" id="104178"/>
    <lineage>
        <taxon>Eukaryota</taxon>
        <taxon>Metazoa</taxon>
        <taxon>Cnidaria</taxon>
        <taxon>Anthozoa</taxon>
        <taxon>Hexacorallia</taxon>
        <taxon>Scleractinia</taxon>
        <taxon>Fungiina</taxon>
        <taxon>Poritidae</taxon>
        <taxon>Porites</taxon>
    </lineage>
</organism>
<evidence type="ECO:0000313" key="2">
    <source>
        <dbReference type="Proteomes" id="UP001159427"/>
    </source>
</evidence>
<proteinExistence type="predicted"/>
<gene>
    <name evidence="1" type="ORF">PEVE_00008536</name>
</gene>
<reference evidence="1 2" key="1">
    <citation type="submission" date="2022-05" db="EMBL/GenBank/DDBJ databases">
        <authorList>
            <consortium name="Genoscope - CEA"/>
            <person name="William W."/>
        </authorList>
    </citation>
    <scope>NUCLEOTIDE SEQUENCE [LARGE SCALE GENOMIC DNA]</scope>
</reference>
<dbReference type="EMBL" id="CALNXI010001581">
    <property type="protein sequence ID" value="CAH3172604.1"/>
    <property type="molecule type" value="Genomic_DNA"/>
</dbReference>
<comment type="caution">
    <text evidence="1">The sequence shown here is derived from an EMBL/GenBank/DDBJ whole genome shotgun (WGS) entry which is preliminary data.</text>
</comment>